<gene>
    <name evidence="8" type="primary">dam</name>
    <name evidence="8" type="ORF">SCANT_v1c07480</name>
</gene>
<name>A0A0M3SJF7_9MOLU</name>
<evidence type="ECO:0000313" key="9">
    <source>
        <dbReference type="Proteomes" id="UP000063919"/>
    </source>
</evidence>
<dbReference type="InterPro" id="IPR012327">
    <property type="entry name" value="MeTrfase_D12"/>
</dbReference>
<reference evidence="8 9" key="1">
    <citation type="journal article" date="2015" name="Genome Announc.">
        <title>Complete Genome Sequence of Spiroplasma cantharicola CC-1T (DSM 21588), a Bacterium Isolated from Soldier Beetle (Cantharis carolinus).</title>
        <authorList>
            <person name="Lo W.S."/>
            <person name="Liu P.Y."/>
            <person name="Kuo C.H."/>
        </authorList>
    </citation>
    <scope>NUCLEOTIDE SEQUENCE [LARGE SCALE GENOMIC DNA]</scope>
    <source>
        <strain evidence="8 9">CC-1</strain>
    </source>
</reference>
<accession>A0A0M3SJF7</accession>
<dbReference type="PATRIC" id="fig|362837.3.peg.764"/>
<comment type="catalytic activity">
    <reaction evidence="6 7">
        <text>a 2'-deoxyadenosine in DNA + S-adenosyl-L-methionine = an N(6)-methyl-2'-deoxyadenosine in DNA + S-adenosyl-L-homocysteine + H(+)</text>
        <dbReference type="Rhea" id="RHEA:15197"/>
        <dbReference type="Rhea" id="RHEA-COMP:12418"/>
        <dbReference type="Rhea" id="RHEA-COMP:12419"/>
        <dbReference type="ChEBI" id="CHEBI:15378"/>
        <dbReference type="ChEBI" id="CHEBI:57856"/>
        <dbReference type="ChEBI" id="CHEBI:59789"/>
        <dbReference type="ChEBI" id="CHEBI:90615"/>
        <dbReference type="ChEBI" id="CHEBI:90616"/>
        <dbReference type="EC" id="2.1.1.72"/>
    </reaction>
</comment>
<sequence length="310" mass="36918">MIVKNTKRSPLFYVGDKYKVIDQIKILIPEKIDVWVEPFLGGGSSAMNITANSFILNDFDKNVINIHKYLFKNSGKKIEFFRRIKKDIEKFGLSSSFFDINMPTKILKDEFPKTYYSVLNKKSYIKLKEKFNLNKKIDLLYLLLVYGFNHMIRFNSSSQFNLPVGNVDFNNTTARALNWYFDWVNENKTQIEFYCMDYKNFLEESILSKYKSEEVFIFLDPPYLISKSEYNKFWDEGKEKELYEFLDLLNSKGYKFGITNLSIHKGKQNIFFEKWRSKYISKILKSNFISSHNNSIKNSEEIFVTNYEKY</sequence>
<dbReference type="Pfam" id="PF02086">
    <property type="entry name" value="MethyltransfD12"/>
    <property type="match status" value="1"/>
</dbReference>
<evidence type="ECO:0000256" key="4">
    <source>
        <dbReference type="ARBA" id="ARBA00022679"/>
    </source>
</evidence>
<dbReference type="PRINTS" id="PR00505">
    <property type="entry name" value="D12N6MTFRASE"/>
</dbReference>
<dbReference type="AlphaFoldDB" id="A0A0M3SJF7"/>
<evidence type="ECO:0000256" key="3">
    <source>
        <dbReference type="ARBA" id="ARBA00022603"/>
    </source>
</evidence>
<evidence type="ECO:0000313" key="8">
    <source>
        <dbReference type="EMBL" id="ALD66654.1"/>
    </source>
</evidence>
<keyword evidence="4 7" id="KW-0808">Transferase</keyword>
<dbReference type="GO" id="GO:1904047">
    <property type="term" value="F:S-adenosyl-L-methionine binding"/>
    <property type="evidence" value="ECO:0007669"/>
    <property type="project" value="TreeGrafter"/>
</dbReference>
<dbReference type="NCBIfam" id="TIGR00571">
    <property type="entry name" value="dam"/>
    <property type="match status" value="1"/>
</dbReference>
<dbReference type="InterPro" id="IPR002052">
    <property type="entry name" value="DNA_methylase_N6_adenine_CS"/>
</dbReference>
<dbReference type="GO" id="GO:0006298">
    <property type="term" value="P:mismatch repair"/>
    <property type="evidence" value="ECO:0007669"/>
    <property type="project" value="TreeGrafter"/>
</dbReference>
<dbReference type="GO" id="GO:0009307">
    <property type="term" value="P:DNA restriction-modification system"/>
    <property type="evidence" value="ECO:0007669"/>
    <property type="project" value="InterPro"/>
</dbReference>
<dbReference type="STRING" id="362837.SCANT_v1c07480"/>
<evidence type="ECO:0000256" key="2">
    <source>
        <dbReference type="ARBA" id="ARBA00011900"/>
    </source>
</evidence>
<comment type="similarity">
    <text evidence="1 7">Belongs to the N(4)/N(6)-methyltransferase family.</text>
</comment>
<dbReference type="EC" id="2.1.1.72" evidence="2 7"/>
<protein>
    <recommendedName>
        <fullName evidence="2 7">Site-specific DNA-methyltransferase (adenine-specific)</fullName>
        <ecNumber evidence="2 7">2.1.1.72</ecNumber>
    </recommendedName>
</protein>
<dbReference type="PROSITE" id="PS00092">
    <property type="entry name" value="N6_MTASE"/>
    <property type="match status" value="1"/>
</dbReference>
<keyword evidence="3 7" id="KW-0489">Methyltransferase</keyword>
<dbReference type="InterPro" id="IPR023095">
    <property type="entry name" value="Ade_MeTrfase_dom_2"/>
</dbReference>
<dbReference type="RefSeq" id="WP_053946407.1">
    <property type="nucleotide sequence ID" value="NZ_CP012622.1"/>
</dbReference>
<dbReference type="PANTHER" id="PTHR30481">
    <property type="entry name" value="DNA ADENINE METHYLASE"/>
    <property type="match status" value="1"/>
</dbReference>
<dbReference type="REBASE" id="126367">
    <property type="entry name" value="M2.ScaCC1ORF7480P"/>
</dbReference>
<organism evidence="8 9">
    <name type="scientific">Spiroplasma cantharicola</name>
    <dbReference type="NCBI Taxonomy" id="362837"/>
    <lineage>
        <taxon>Bacteria</taxon>
        <taxon>Bacillati</taxon>
        <taxon>Mycoplasmatota</taxon>
        <taxon>Mollicutes</taxon>
        <taxon>Entomoplasmatales</taxon>
        <taxon>Spiroplasmataceae</taxon>
        <taxon>Spiroplasma</taxon>
    </lineage>
</organism>
<dbReference type="InterPro" id="IPR012263">
    <property type="entry name" value="M_m6A_EcoRV"/>
</dbReference>
<dbReference type="GO" id="GO:0032259">
    <property type="term" value="P:methylation"/>
    <property type="evidence" value="ECO:0007669"/>
    <property type="project" value="UniProtKB-KW"/>
</dbReference>
<dbReference type="EMBL" id="CP012622">
    <property type="protein sequence ID" value="ALD66654.1"/>
    <property type="molecule type" value="Genomic_DNA"/>
</dbReference>
<evidence type="ECO:0000256" key="7">
    <source>
        <dbReference type="RuleBase" id="RU361257"/>
    </source>
</evidence>
<dbReference type="PANTHER" id="PTHR30481:SF3">
    <property type="entry name" value="DNA ADENINE METHYLASE"/>
    <property type="match status" value="1"/>
</dbReference>
<proteinExistence type="inferred from homology"/>
<dbReference type="GO" id="GO:0009007">
    <property type="term" value="F:site-specific DNA-methyltransferase (adenine-specific) activity"/>
    <property type="evidence" value="ECO:0007669"/>
    <property type="project" value="UniProtKB-UniRule"/>
</dbReference>
<dbReference type="InterPro" id="IPR029063">
    <property type="entry name" value="SAM-dependent_MTases_sf"/>
</dbReference>
<dbReference type="Gene3D" id="3.40.50.150">
    <property type="entry name" value="Vaccinia Virus protein VP39"/>
    <property type="match status" value="1"/>
</dbReference>
<keyword evidence="5 7" id="KW-0949">S-adenosyl-L-methionine</keyword>
<dbReference type="Gene3D" id="1.10.1020.10">
    <property type="entry name" value="Adenine-specific Methyltransferase, Domain 2"/>
    <property type="match status" value="1"/>
</dbReference>
<dbReference type="SUPFAM" id="SSF53335">
    <property type="entry name" value="S-adenosyl-L-methionine-dependent methyltransferases"/>
    <property type="match status" value="1"/>
</dbReference>
<evidence type="ECO:0000256" key="1">
    <source>
        <dbReference type="ARBA" id="ARBA00006594"/>
    </source>
</evidence>
<dbReference type="PIRSF" id="PIRSF000398">
    <property type="entry name" value="M_m6A_EcoRV"/>
    <property type="match status" value="1"/>
</dbReference>
<evidence type="ECO:0000256" key="5">
    <source>
        <dbReference type="ARBA" id="ARBA00022691"/>
    </source>
</evidence>
<keyword evidence="9" id="KW-1185">Reference proteome</keyword>
<evidence type="ECO:0000256" key="6">
    <source>
        <dbReference type="ARBA" id="ARBA00047942"/>
    </source>
</evidence>
<dbReference type="KEGG" id="scj:SCANT_v1c07480"/>
<dbReference type="GO" id="GO:0043565">
    <property type="term" value="F:sequence-specific DNA binding"/>
    <property type="evidence" value="ECO:0007669"/>
    <property type="project" value="TreeGrafter"/>
</dbReference>
<dbReference type="Proteomes" id="UP000063919">
    <property type="component" value="Chromosome"/>
</dbReference>
<dbReference type="OrthoDB" id="9805629at2"/>